<evidence type="ECO:0000256" key="4">
    <source>
        <dbReference type="SAM" id="MobiDB-lite"/>
    </source>
</evidence>
<feature type="compositionally biased region" description="Basic and acidic residues" evidence="4">
    <location>
        <begin position="734"/>
        <end position="761"/>
    </location>
</feature>
<dbReference type="InterPro" id="IPR036279">
    <property type="entry name" value="5-3_exonuclease_C_sf"/>
</dbReference>
<dbReference type="Proteomes" id="UP001249851">
    <property type="component" value="Unassembled WGS sequence"/>
</dbReference>
<feature type="compositionally biased region" description="Basic residues" evidence="4">
    <location>
        <begin position="934"/>
        <end position="948"/>
    </location>
</feature>
<dbReference type="InterPro" id="IPR008918">
    <property type="entry name" value="HhH2"/>
</dbReference>
<evidence type="ECO:0000313" key="7">
    <source>
        <dbReference type="Proteomes" id="UP001249851"/>
    </source>
</evidence>
<dbReference type="SUPFAM" id="SSF88723">
    <property type="entry name" value="PIN domain-like"/>
    <property type="match status" value="1"/>
</dbReference>
<proteinExistence type="predicted"/>
<organism evidence="6 7">
    <name type="scientific">Acropora cervicornis</name>
    <name type="common">Staghorn coral</name>
    <dbReference type="NCBI Taxonomy" id="6130"/>
    <lineage>
        <taxon>Eukaryota</taxon>
        <taxon>Metazoa</taxon>
        <taxon>Cnidaria</taxon>
        <taxon>Anthozoa</taxon>
        <taxon>Hexacorallia</taxon>
        <taxon>Scleractinia</taxon>
        <taxon>Astrocoeniina</taxon>
        <taxon>Acroporidae</taxon>
        <taxon>Acropora</taxon>
    </lineage>
</organism>
<dbReference type="Gene3D" id="1.10.150.20">
    <property type="entry name" value="5' to 3' exonuclease, C-terminal subdomain"/>
    <property type="match status" value="1"/>
</dbReference>
<accession>A0AAD9V9T6</accession>
<dbReference type="PANTHER" id="PTHR16171">
    <property type="entry name" value="DNA REPAIR PROTEIN COMPLEMENTING XP-G CELLS-RELATED"/>
    <property type="match status" value="1"/>
</dbReference>
<keyword evidence="7" id="KW-1185">Reference proteome</keyword>
<evidence type="ECO:0000259" key="5">
    <source>
        <dbReference type="SMART" id="SM00484"/>
    </source>
</evidence>
<dbReference type="InterPro" id="IPR029060">
    <property type="entry name" value="PIN-like_dom_sf"/>
</dbReference>
<feature type="region of interest" description="Disordered" evidence="4">
    <location>
        <begin position="475"/>
        <end position="494"/>
    </location>
</feature>
<feature type="compositionally biased region" description="Basic and acidic residues" evidence="4">
    <location>
        <begin position="705"/>
        <end position="724"/>
    </location>
</feature>
<comment type="subcellular location">
    <subcellularLocation>
        <location evidence="1">Nucleus</location>
    </subcellularLocation>
</comment>
<feature type="region of interest" description="Disordered" evidence="4">
    <location>
        <begin position="786"/>
        <end position="948"/>
    </location>
</feature>
<keyword evidence="3" id="KW-0175">Coiled coil</keyword>
<comment type="caution">
    <text evidence="6">The sequence shown here is derived from an EMBL/GenBank/DDBJ whole genome shotgun (WGS) entry which is preliminary data.</text>
</comment>
<feature type="region of interest" description="Disordered" evidence="4">
    <location>
        <begin position="705"/>
        <end position="767"/>
    </location>
</feature>
<dbReference type="GO" id="GO:0003697">
    <property type="term" value="F:single-stranded DNA binding"/>
    <property type="evidence" value="ECO:0007669"/>
    <property type="project" value="TreeGrafter"/>
</dbReference>
<feature type="coiled-coil region" evidence="3">
    <location>
        <begin position="258"/>
        <end position="323"/>
    </location>
</feature>
<dbReference type="SMART" id="SM00484">
    <property type="entry name" value="XPGI"/>
    <property type="match status" value="1"/>
</dbReference>
<dbReference type="AlphaFoldDB" id="A0AAD9V9T6"/>
<dbReference type="GO" id="GO:0004520">
    <property type="term" value="F:DNA endonuclease activity"/>
    <property type="evidence" value="ECO:0007669"/>
    <property type="project" value="TreeGrafter"/>
</dbReference>
<reference evidence="6" key="2">
    <citation type="journal article" date="2023" name="Science">
        <title>Genomic signatures of disease resistance in endangered staghorn corals.</title>
        <authorList>
            <person name="Vollmer S.V."/>
            <person name="Selwyn J.D."/>
            <person name="Despard B.A."/>
            <person name="Roesel C.L."/>
        </authorList>
    </citation>
    <scope>NUCLEOTIDE SEQUENCE</scope>
    <source>
        <strain evidence="6">K2</strain>
    </source>
</reference>
<name>A0AAD9V9T6_ACRCE</name>
<sequence>MGVKGLWQLLECVGRPITLESLENKVLGVEEDDIPILDQFRSQQMEQTYQDPATINIDSQDFKSLPAEIQHELIKEMKEERKWRNKHDMPPQSRDFSCFQLDRVLKRGKMNQRLDELCKEMNSKNSGDLVEMTSQDSLGENSDVKSQKILSEDSAHYILIKKGGFFRDGQDCKIISWTNPLPKTTAPAKPPCFDIPDLCASDSEMLSPLVDKLSKDISPKSPSQTNTTAFDFSSLKEDDAINKIGFNVDEKVERESDARKLQKQNTDNNEMLNRKEVEELQMDNICNQQEGTSQEGNKNDSLLTEIMNKKKELEDLIKKWEVSNKSKTPISLTASTLDEDDGTEESVMTPLQSSRDRQQEIKIEGEETSPTVLIIGDDNVDEEKTEGDVCFLENDSDEGSSVEEIAASLEPSKTESMLIDGEKNATIETTEIKLVSSNAVMNTELTDHATVASTEQDISPSCSHEIIDSIEIQDSSDESGIGTTVDEQEAGPSGVPVEWHEATTVENLEEIQMNIETEQKSLATEKARQNRIAATELLQLFGVPFLVSPMEAEAQCAALDVLGLTDGSITDDTLDRSSLICIAFVTGSDYTEGIQGVGPVGAMEILQEFPGEGLEGLKKFNDLLCYQEIFPLKKCLKLICILLSMNQRSTRTDEILLPVLKQLNKDEAQMKIDSYFQVAFQEKRSIKSKRIRQVLNRTFNPAIEKESLENQSKEETSNQDETSKRATRQRKRPLATEKEAEKSQEKNDSVKKAKLLEKEKGGGAGAHLKGKELMVEITPLQLPCSSGKGLNSSQKGAESKFVAARKTRATRKLDLTSQIAVNKRKDYSTSDSSDSDGCDDVIYERYERPVQGFRSIRTPGRPVQQDTSTSDSSDDESNVENAYQGPKPVSIFHRGRSRGRGSKLGRGETGKSVVKVENRDVGRDDDRIKSASVIKRRKNRGRGKRGRR</sequence>
<dbReference type="SMART" id="SM00279">
    <property type="entry name" value="HhH2"/>
    <property type="match status" value="1"/>
</dbReference>
<gene>
    <name evidence="6" type="ORF">P5673_009164</name>
</gene>
<protein>
    <submittedName>
        <fullName evidence="6">DNA excision repair protein ERCC-5-like protein</fullName>
    </submittedName>
</protein>
<evidence type="ECO:0000313" key="6">
    <source>
        <dbReference type="EMBL" id="KAK2566539.1"/>
    </source>
</evidence>
<feature type="region of interest" description="Disordered" evidence="4">
    <location>
        <begin position="331"/>
        <end position="358"/>
    </location>
</feature>
<keyword evidence="2" id="KW-0539">Nucleus</keyword>
<feature type="compositionally biased region" description="Basic residues" evidence="4">
    <location>
        <begin position="893"/>
        <end position="903"/>
    </location>
</feature>
<feature type="domain" description="XPG-I" evidence="5">
    <location>
        <begin position="539"/>
        <end position="611"/>
    </location>
</feature>
<evidence type="ECO:0000256" key="2">
    <source>
        <dbReference type="ARBA" id="ARBA00023242"/>
    </source>
</evidence>
<feature type="compositionally biased region" description="Basic and acidic residues" evidence="4">
    <location>
        <begin position="905"/>
        <end position="929"/>
    </location>
</feature>
<dbReference type="Gene3D" id="3.40.50.1010">
    <property type="entry name" value="5'-nuclease"/>
    <property type="match status" value="1"/>
</dbReference>
<dbReference type="Pfam" id="PF00867">
    <property type="entry name" value="XPG_I"/>
    <property type="match status" value="1"/>
</dbReference>
<dbReference type="SUPFAM" id="SSF47807">
    <property type="entry name" value="5' to 3' exonuclease, C-terminal subdomain"/>
    <property type="match status" value="1"/>
</dbReference>
<evidence type="ECO:0000256" key="3">
    <source>
        <dbReference type="SAM" id="Coils"/>
    </source>
</evidence>
<dbReference type="GO" id="GO:0005634">
    <property type="term" value="C:nucleus"/>
    <property type="evidence" value="ECO:0007669"/>
    <property type="project" value="UniProtKB-SubCell"/>
</dbReference>
<reference evidence="6" key="1">
    <citation type="journal article" date="2023" name="G3 (Bethesda)">
        <title>Whole genome assembly and annotation of the endangered Caribbean coral Acropora cervicornis.</title>
        <authorList>
            <person name="Selwyn J.D."/>
            <person name="Vollmer S.V."/>
        </authorList>
    </citation>
    <scope>NUCLEOTIDE SEQUENCE</scope>
    <source>
        <strain evidence="6">K2</strain>
    </source>
</reference>
<evidence type="ECO:0000256" key="1">
    <source>
        <dbReference type="ARBA" id="ARBA00004123"/>
    </source>
</evidence>
<dbReference type="PANTHER" id="PTHR16171:SF7">
    <property type="entry name" value="DNA REPAIR PROTEIN RAD2"/>
    <property type="match status" value="1"/>
</dbReference>
<dbReference type="InterPro" id="IPR006086">
    <property type="entry name" value="XPG-I_dom"/>
</dbReference>
<dbReference type="EMBL" id="JARQWQ010000016">
    <property type="protein sequence ID" value="KAK2566539.1"/>
    <property type="molecule type" value="Genomic_DNA"/>
</dbReference>